<protein>
    <submittedName>
        <fullName evidence="2">Uncharacterized protein</fullName>
    </submittedName>
</protein>
<feature type="region of interest" description="Disordered" evidence="1">
    <location>
        <begin position="1"/>
        <end position="92"/>
    </location>
</feature>
<dbReference type="Proteomes" id="UP001195483">
    <property type="component" value="Unassembled WGS sequence"/>
</dbReference>
<evidence type="ECO:0000313" key="3">
    <source>
        <dbReference type="Proteomes" id="UP001195483"/>
    </source>
</evidence>
<reference evidence="2" key="2">
    <citation type="journal article" date="2021" name="Genome Biol. Evol.">
        <title>Developing a high-quality reference genome for a parasitic bivalve with doubly uniparental inheritance (Bivalvia: Unionida).</title>
        <authorList>
            <person name="Smith C.H."/>
        </authorList>
    </citation>
    <scope>NUCLEOTIDE SEQUENCE</scope>
    <source>
        <strain evidence="2">CHS0354</strain>
        <tissue evidence="2">Mantle</tissue>
    </source>
</reference>
<dbReference type="EMBL" id="JAEAOA010001201">
    <property type="protein sequence ID" value="KAK3587838.1"/>
    <property type="molecule type" value="Genomic_DNA"/>
</dbReference>
<organism evidence="2 3">
    <name type="scientific">Potamilus streckersoni</name>
    <dbReference type="NCBI Taxonomy" id="2493646"/>
    <lineage>
        <taxon>Eukaryota</taxon>
        <taxon>Metazoa</taxon>
        <taxon>Spiralia</taxon>
        <taxon>Lophotrochozoa</taxon>
        <taxon>Mollusca</taxon>
        <taxon>Bivalvia</taxon>
        <taxon>Autobranchia</taxon>
        <taxon>Heteroconchia</taxon>
        <taxon>Palaeoheterodonta</taxon>
        <taxon>Unionida</taxon>
        <taxon>Unionoidea</taxon>
        <taxon>Unionidae</taxon>
        <taxon>Ambleminae</taxon>
        <taxon>Lampsilini</taxon>
        <taxon>Potamilus</taxon>
    </lineage>
</organism>
<reference evidence="2" key="1">
    <citation type="journal article" date="2021" name="Genome Biol. Evol.">
        <title>A High-Quality Reference Genome for a Parasitic Bivalve with Doubly Uniparental Inheritance (Bivalvia: Unionida).</title>
        <authorList>
            <person name="Smith C.H."/>
        </authorList>
    </citation>
    <scope>NUCLEOTIDE SEQUENCE</scope>
    <source>
        <strain evidence="2">CHS0354</strain>
    </source>
</reference>
<proteinExistence type="predicted"/>
<feature type="compositionally biased region" description="Basic and acidic residues" evidence="1">
    <location>
        <begin position="1"/>
        <end position="22"/>
    </location>
</feature>
<keyword evidence="3" id="KW-1185">Reference proteome</keyword>
<accession>A0AAE0S9X6</accession>
<dbReference type="AlphaFoldDB" id="A0AAE0S9X6"/>
<sequence>MGGIKGEESQKRKERRIQKADHSVPATANITTTKGTGRGTKRSSKGNSKKESIKRQYRHTNKQETTPTKQQGKERQKSGVGTAQLSPPVSATSISASNKLTFRRFHNLRKHNWTKLDYKERTTQNLAGRLTNGISGRTYTLGLSHLLEDYELSLLGTKDRRS</sequence>
<evidence type="ECO:0000313" key="2">
    <source>
        <dbReference type="EMBL" id="KAK3587838.1"/>
    </source>
</evidence>
<reference evidence="2" key="3">
    <citation type="submission" date="2023-05" db="EMBL/GenBank/DDBJ databases">
        <authorList>
            <person name="Smith C.H."/>
        </authorList>
    </citation>
    <scope>NUCLEOTIDE SEQUENCE</scope>
    <source>
        <strain evidence="2">CHS0354</strain>
        <tissue evidence="2">Mantle</tissue>
    </source>
</reference>
<comment type="caution">
    <text evidence="2">The sequence shown here is derived from an EMBL/GenBank/DDBJ whole genome shotgun (WGS) entry which is preliminary data.</text>
</comment>
<feature type="compositionally biased region" description="Polar residues" evidence="1">
    <location>
        <begin position="79"/>
        <end position="92"/>
    </location>
</feature>
<name>A0AAE0S9X6_9BIVA</name>
<evidence type="ECO:0000256" key="1">
    <source>
        <dbReference type="SAM" id="MobiDB-lite"/>
    </source>
</evidence>
<gene>
    <name evidence="2" type="ORF">CHS0354_019706</name>
</gene>